<keyword evidence="5 10" id="KW-0145">Chemotaxis</keyword>
<protein>
    <recommendedName>
        <fullName evidence="10">Flagellar protein FliL</fullName>
    </recommendedName>
</protein>
<feature type="signal peptide" evidence="11">
    <location>
        <begin position="1"/>
        <end position="24"/>
    </location>
</feature>
<keyword evidence="11" id="KW-0732">Signal</keyword>
<proteinExistence type="inferred from homology"/>
<evidence type="ECO:0000313" key="12">
    <source>
        <dbReference type="EMBL" id="HIX56415.1"/>
    </source>
</evidence>
<keyword evidence="8" id="KW-1133">Transmembrane helix</keyword>
<evidence type="ECO:0000256" key="3">
    <source>
        <dbReference type="ARBA" id="ARBA00008281"/>
    </source>
</evidence>
<dbReference type="GO" id="GO:0071978">
    <property type="term" value="P:bacterial-type flagellum-dependent swarming motility"/>
    <property type="evidence" value="ECO:0007669"/>
    <property type="project" value="TreeGrafter"/>
</dbReference>
<dbReference type="AlphaFoldDB" id="A0A9D1WC90"/>
<sequence length="155" mass="16705">MLHKFLTITAATVLLGATLNPAFAEEGGGIDISSANNPAQALATARAPEVAYYDMTPDFTTNLANTGSGRMHYLRVHVNIMVKDSADMPLLTEHDPLIRDAILSIIGSKEYNAIATAAGREALRAECRARVAELLSAKKNGPVVQDLLFTNYVYQ</sequence>
<gene>
    <name evidence="12" type="ORF">H9850_02965</name>
</gene>
<dbReference type="PANTHER" id="PTHR35091:SF5">
    <property type="entry name" value="FLAGELLAR PROTEIN FLIL"/>
    <property type="match status" value="1"/>
</dbReference>
<name>A0A9D1WC90_9GAMM</name>
<keyword evidence="12" id="KW-0282">Flagellum</keyword>
<keyword evidence="12" id="KW-0966">Cell projection</keyword>
<keyword evidence="12" id="KW-0969">Cilium</keyword>
<comment type="function">
    <text evidence="1 10">Controls the rotational direction of flagella during chemotaxis.</text>
</comment>
<reference evidence="12" key="1">
    <citation type="journal article" date="2021" name="PeerJ">
        <title>Extensive microbial diversity within the chicken gut microbiome revealed by metagenomics and culture.</title>
        <authorList>
            <person name="Gilroy R."/>
            <person name="Ravi A."/>
            <person name="Getino M."/>
            <person name="Pursley I."/>
            <person name="Horton D.L."/>
            <person name="Alikhan N.F."/>
            <person name="Baker D."/>
            <person name="Gharbi K."/>
            <person name="Hall N."/>
            <person name="Watson M."/>
            <person name="Adriaenssens E.M."/>
            <person name="Foster-Nyarko E."/>
            <person name="Jarju S."/>
            <person name="Secka A."/>
            <person name="Antonio M."/>
            <person name="Oren A."/>
            <person name="Chaudhuri R.R."/>
            <person name="La Ragione R."/>
            <person name="Hildebrand F."/>
            <person name="Pallen M.J."/>
        </authorList>
    </citation>
    <scope>NUCLEOTIDE SEQUENCE</scope>
    <source>
        <strain evidence="12">USASDec5-558</strain>
    </source>
</reference>
<accession>A0A9D1WC90</accession>
<keyword evidence="6" id="KW-0812">Transmembrane</keyword>
<keyword evidence="9 10" id="KW-0472">Membrane</keyword>
<dbReference type="GO" id="GO:0009425">
    <property type="term" value="C:bacterial-type flagellum basal body"/>
    <property type="evidence" value="ECO:0007669"/>
    <property type="project" value="InterPro"/>
</dbReference>
<evidence type="ECO:0000256" key="6">
    <source>
        <dbReference type="ARBA" id="ARBA00022692"/>
    </source>
</evidence>
<dbReference type="GO" id="GO:0006935">
    <property type="term" value="P:chemotaxis"/>
    <property type="evidence" value="ECO:0007669"/>
    <property type="project" value="UniProtKB-KW"/>
</dbReference>
<feature type="chain" id="PRO_5038648537" description="Flagellar protein FliL" evidence="11">
    <location>
        <begin position="25"/>
        <end position="155"/>
    </location>
</feature>
<dbReference type="InterPro" id="IPR005503">
    <property type="entry name" value="FliL"/>
</dbReference>
<dbReference type="PANTHER" id="PTHR35091">
    <property type="entry name" value="FLAGELLAR PROTEIN FLIL"/>
    <property type="match status" value="1"/>
</dbReference>
<evidence type="ECO:0000256" key="5">
    <source>
        <dbReference type="ARBA" id="ARBA00022500"/>
    </source>
</evidence>
<keyword evidence="4" id="KW-1003">Cell membrane</keyword>
<evidence type="ECO:0000256" key="4">
    <source>
        <dbReference type="ARBA" id="ARBA00022475"/>
    </source>
</evidence>
<evidence type="ECO:0000256" key="1">
    <source>
        <dbReference type="ARBA" id="ARBA00002254"/>
    </source>
</evidence>
<comment type="similarity">
    <text evidence="3 10">Belongs to the FliL family.</text>
</comment>
<evidence type="ECO:0000256" key="11">
    <source>
        <dbReference type="SAM" id="SignalP"/>
    </source>
</evidence>
<keyword evidence="7 10" id="KW-0283">Flagellar rotation</keyword>
<organism evidence="12 13">
    <name type="scientific">Candidatus Anaerobiospirillum pullistercoris</name>
    <dbReference type="NCBI Taxonomy" id="2838452"/>
    <lineage>
        <taxon>Bacteria</taxon>
        <taxon>Pseudomonadati</taxon>
        <taxon>Pseudomonadota</taxon>
        <taxon>Gammaproteobacteria</taxon>
        <taxon>Aeromonadales</taxon>
        <taxon>Succinivibrionaceae</taxon>
        <taxon>Anaerobiospirillum</taxon>
    </lineage>
</organism>
<dbReference type="EMBL" id="DXEV01000054">
    <property type="protein sequence ID" value="HIX56415.1"/>
    <property type="molecule type" value="Genomic_DNA"/>
</dbReference>
<evidence type="ECO:0000256" key="7">
    <source>
        <dbReference type="ARBA" id="ARBA00022779"/>
    </source>
</evidence>
<evidence type="ECO:0000256" key="9">
    <source>
        <dbReference type="ARBA" id="ARBA00023136"/>
    </source>
</evidence>
<dbReference type="Proteomes" id="UP000886829">
    <property type="component" value="Unassembled WGS sequence"/>
</dbReference>
<evidence type="ECO:0000313" key="13">
    <source>
        <dbReference type="Proteomes" id="UP000886829"/>
    </source>
</evidence>
<dbReference type="GO" id="GO:0005886">
    <property type="term" value="C:plasma membrane"/>
    <property type="evidence" value="ECO:0007669"/>
    <property type="project" value="UniProtKB-SubCell"/>
</dbReference>
<reference evidence="12" key="2">
    <citation type="submission" date="2021-04" db="EMBL/GenBank/DDBJ databases">
        <authorList>
            <person name="Gilroy R."/>
        </authorList>
    </citation>
    <scope>NUCLEOTIDE SEQUENCE</scope>
    <source>
        <strain evidence="12">USASDec5-558</strain>
    </source>
</reference>
<keyword evidence="10" id="KW-0997">Cell inner membrane</keyword>
<dbReference type="Pfam" id="PF03748">
    <property type="entry name" value="FliL"/>
    <property type="match status" value="1"/>
</dbReference>
<comment type="caution">
    <text evidence="12">The sequence shown here is derived from an EMBL/GenBank/DDBJ whole genome shotgun (WGS) entry which is preliminary data.</text>
</comment>
<evidence type="ECO:0000256" key="10">
    <source>
        <dbReference type="RuleBase" id="RU364125"/>
    </source>
</evidence>
<evidence type="ECO:0000256" key="8">
    <source>
        <dbReference type="ARBA" id="ARBA00022989"/>
    </source>
</evidence>
<comment type="subcellular location">
    <subcellularLocation>
        <location evidence="10">Cell inner membrane</location>
    </subcellularLocation>
    <subcellularLocation>
        <location evidence="2">Cell membrane</location>
        <topology evidence="2">Single-pass membrane protein</topology>
    </subcellularLocation>
</comment>
<evidence type="ECO:0000256" key="2">
    <source>
        <dbReference type="ARBA" id="ARBA00004162"/>
    </source>
</evidence>